<feature type="compositionally biased region" description="Low complexity" evidence="1">
    <location>
        <begin position="537"/>
        <end position="553"/>
    </location>
</feature>
<feature type="compositionally biased region" description="Polar residues" evidence="1">
    <location>
        <begin position="901"/>
        <end position="921"/>
    </location>
</feature>
<feature type="region of interest" description="Disordered" evidence="1">
    <location>
        <begin position="1064"/>
        <end position="1117"/>
    </location>
</feature>
<feature type="compositionally biased region" description="Low complexity" evidence="1">
    <location>
        <begin position="1032"/>
        <end position="1042"/>
    </location>
</feature>
<feature type="compositionally biased region" description="Polar residues" evidence="1">
    <location>
        <begin position="791"/>
        <end position="805"/>
    </location>
</feature>
<feature type="compositionally biased region" description="Low complexity" evidence="1">
    <location>
        <begin position="214"/>
        <end position="227"/>
    </location>
</feature>
<feature type="compositionally biased region" description="Pro residues" evidence="1">
    <location>
        <begin position="1419"/>
        <end position="1429"/>
    </location>
</feature>
<feature type="compositionally biased region" description="Polar residues" evidence="1">
    <location>
        <begin position="373"/>
        <end position="386"/>
    </location>
</feature>
<feature type="region of interest" description="Disordered" evidence="1">
    <location>
        <begin position="1027"/>
        <end position="1050"/>
    </location>
</feature>
<feature type="compositionally biased region" description="Polar residues" evidence="1">
    <location>
        <begin position="842"/>
        <end position="852"/>
    </location>
</feature>
<feature type="region of interest" description="Disordered" evidence="1">
    <location>
        <begin position="726"/>
        <end position="1015"/>
    </location>
</feature>
<feature type="region of interest" description="Disordered" evidence="1">
    <location>
        <begin position="409"/>
        <end position="458"/>
    </location>
</feature>
<evidence type="ECO:0000256" key="1">
    <source>
        <dbReference type="SAM" id="MobiDB-lite"/>
    </source>
</evidence>
<feature type="compositionally biased region" description="Basic and acidic residues" evidence="1">
    <location>
        <begin position="448"/>
        <end position="458"/>
    </location>
</feature>
<feature type="region of interest" description="Disordered" evidence="1">
    <location>
        <begin position="80"/>
        <end position="187"/>
    </location>
</feature>
<feature type="region of interest" description="Disordered" evidence="1">
    <location>
        <begin position="274"/>
        <end position="316"/>
    </location>
</feature>
<name>A0A0G4IB75_9ALVE</name>
<proteinExistence type="predicted"/>
<dbReference type="VEuPathDB" id="CryptoDB:Cvel_12678"/>
<feature type="region of interest" description="Disordered" evidence="1">
    <location>
        <begin position="201"/>
        <end position="227"/>
    </location>
</feature>
<evidence type="ECO:0000313" key="2">
    <source>
        <dbReference type="EMBL" id="CEM54300.1"/>
    </source>
</evidence>
<feature type="region of interest" description="Disordered" evidence="1">
    <location>
        <begin position="1204"/>
        <end position="1225"/>
    </location>
</feature>
<feature type="region of interest" description="Disordered" evidence="1">
    <location>
        <begin position="520"/>
        <end position="600"/>
    </location>
</feature>
<feature type="compositionally biased region" description="Pro residues" evidence="1">
    <location>
        <begin position="1394"/>
        <end position="1411"/>
    </location>
</feature>
<feature type="compositionally biased region" description="Basic and acidic residues" evidence="1">
    <location>
        <begin position="728"/>
        <end position="744"/>
    </location>
</feature>
<feature type="compositionally biased region" description="Low complexity" evidence="1">
    <location>
        <begin position="1484"/>
        <end position="1493"/>
    </location>
</feature>
<feature type="compositionally biased region" description="Low complexity" evidence="1">
    <location>
        <begin position="1672"/>
        <end position="1681"/>
    </location>
</feature>
<feature type="compositionally biased region" description="Polar residues" evidence="1">
    <location>
        <begin position="588"/>
        <end position="600"/>
    </location>
</feature>
<feature type="compositionally biased region" description="Polar residues" evidence="1">
    <location>
        <begin position="986"/>
        <end position="995"/>
    </location>
</feature>
<feature type="compositionally biased region" description="Pro residues" evidence="1">
    <location>
        <begin position="1658"/>
        <end position="1671"/>
    </location>
</feature>
<reference evidence="2" key="1">
    <citation type="submission" date="2014-11" db="EMBL/GenBank/DDBJ databases">
        <authorList>
            <person name="Otto D Thomas"/>
            <person name="Naeem Raeece"/>
        </authorList>
    </citation>
    <scope>NUCLEOTIDE SEQUENCE</scope>
</reference>
<gene>
    <name evidence="2" type="ORF">Cvel_12678</name>
</gene>
<feature type="compositionally biased region" description="Polar residues" evidence="1">
    <location>
        <begin position="122"/>
        <end position="152"/>
    </location>
</feature>
<feature type="compositionally biased region" description="Basic and acidic residues" evidence="1">
    <location>
        <begin position="769"/>
        <end position="790"/>
    </location>
</feature>
<accession>A0A0G4IB75</accession>
<feature type="compositionally biased region" description="Polar residues" evidence="1">
    <location>
        <begin position="1507"/>
        <end position="1525"/>
    </location>
</feature>
<feature type="region of interest" description="Disordered" evidence="1">
    <location>
        <begin position="1248"/>
        <end position="1704"/>
    </location>
</feature>
<feature type="region of interest" description="Disordered" evidence="1">
    <location>
        <begin position="328"/>
        <end position="386"/>
    </location>
</feature>
<protein>
    <submittedName>
        <fullName evidence="2">Uncharacterized protein</fullName>
    </submittedName>
</protein>
<feature type="compositionally biased region" description="Pro residues" evidence="1">
    <location>
        <begin position="344"/>
        <end position="355"/>
    </location>
</feature>
<organism evidence="2">
    <name type="scientific">Chromera velia CCMP2878</name>
    <dbReference type="NCBI Taxonomy" id="1169474"/>
    <lineage>
        <taxon>Eukaryota</taxon>
        <taxon>Sar</taxon>
        <taxon>Alveolata</taxon>
        <taxon>Colpodellida</taxon>
        <taxon>Chromeraceae</taxon>
        <taxon>Chromera</taxon>
    </lineage>
</organism>
<feature type="compositionally biased region" description="Basic and acidic residues" evidence="1">
    <location>
        <begin position="812"/>
        <end position="826"/>
    </location>
</feature>
<feature type="region of interest" description="Disordered" evidence="1">
    <location>
        <begin position="1146"/>
        <end position="1168"/>
    </location>
</feature>
<feature type="region of interest" description="Disordered" evidence="1">
    <location>
        <begin position="1"/>
        <end position="65"/>
    </location>
</feature>
<feature type="compositionally biased region" description="Basic and acidic residues" evidence="1">
    <location>
        <begin position="863"/>
        <end position="873"/>
    </location>
</feature>
<feature type="compositionally biased region" description="Pro residues" evidence="1">
    <location>
        <begin position="1682"/>
        <end position="1692"/>
    </location>
</feature>
<feature type="compositionally biased region" description="Polar residues" evidence="1">
    <location>
        <begin position="1611"/>
        <end position="1623"/>
    </location>
</feature>
<sequence length="1704" mass="183274">MAPAPSSKGNRRDEYPKAYRMPHAPRLSVGPPELKSDLHTVKRTKDKSSLPSAALAMTNESSEKKYKKDLLHGEWANSIGSQIPQTDVPSRIPAPNTLEGPVPADLHRPTPAEVWEEEEDPNTSSPCRLFPQTSHQVPQDPTDHVNFSMTRHSNQRGRMRMRSPLPFSPPPILSYSESPGTSPEREKRRGDLLLQPANHLLHQHKDNNPPPQGLLLNSSRNPPSSLNTQCALQGGQFNFSPEHRKYANFPSENLQSTVTQADGMRDIDTQIQKTREQERLSQRHRRVTQSADLCRDLSSLGSPPPSPDRHHHNIPNQTTDARRFSTQAGLSPHIPVPSEFLTPRRPPSPPVPHPRPLAIREASILSPPKKTGESSAPLTASGQQQCSGCRCAYRGVGGVPLDMRYQTALRPPDIYSPPPSPSDSPLRMRHTQRGDPNKGHPSTQRPMQRPDQEPRGIGKDEREAMNKIGGGHAQSTYPLPQAQVPPRVAKEAPIFNAEPEKAAVVQKREQQKMEERIASIEEKEEGEGGGAVCERCSGSPKRSLLRSPSRRLSQVSVGMRSDVPPPAVETLEELPVSDGEAASRRESGLSSFPKTKKTSLTGTVTEPIEEFPHEQMIICRHGATRMSISALPRSPSRRLSQIPVGYLGQKEGEVKRERELSVAPDGMTATFNPTMEPPRVEATQNSLPSLDLHLQPPPPSSPQRFREWVGQLAGELLRAGTALAAWQQEKDAKESGKEKEKEEGLADIVEILPPFPRLRDAQGSFLSLEEGRREDKADTEKERGDSRRDSATQCTPRGPLSSTVERTVAAAEVKEEGPGKEAETQVRSRPPLPPGARRESVGMQTSPLSQAQGEAPTPSFHPGRGEREMRGRGSEGSIQSASYPFQEPATGEEEAFAAPHLQTSPVVVRAQAQQGASSRTQPMFRPRRSQSPAMDPPSLSVPVSRQSSKHDHQNESGIGRGPQIHQPSSGKVEESTEFPNTAAPPSLSQARQQPTARRDVTPSLDGTHVLYQAAEAMQDRPVPAAAVNQRGSVVSASASPPAEELPRQMRSAISTEERLFVYSNSKRQNSAANGSVTAVAGSTTSAERERKRTPPGGSRAEDPAPPSPPQQKALPSAVLAPFAAMPFAGTQERLQMQDVVIRQPGGQDTEFEMKPPVVDGGRGALGGGRLQEEVPVLRAQAELTNRMPSLSAAVEGQIGVEKQKEVTPAVQTPGAEKVFPPHGSSQVEVTTHKFVGAIASDIEHAVHPVGENAGPKRHSSAAEPEPDASPPVRAKPHLQQNPEHLAQQHHGSSQDFIGLPNTPAGPVSVADKYGLSHPTQHTPQDPNPTAPKPDVASAPEANSPPADETPLKADSGELEGTVQQGQDPGTDGPTPADQMEPPLSPPKATEAPQFVPPPGAGLPAMPGPNGPLPLSGPLHSPPGSPPGPPGMMFTRGAAFFGPPIPGPRPPMNVGTSWGHSLSRFPPTAMQPGVGEGEGKRPETQTESSQTKTTRPPVSFKEEPQPRPQTLTASTHEGKNMQQQMHHSFHAHATRPPFVPPGHRPPFAARPMGPGSPVHPMAVHPAGAPPPWHRRPESQHSLSPPAPDGMLQSQKQHMPQPEATAGPGFRPSASTNFLRQQSGAAPSPPLARAQTFVLPHVNPPFGASQGWGLQSGVSPGPPPAGVPPPRPHMMPLHHTPPAGMRPPHPPGPPLGRSAGSPPMGR</sequence>
<dbReference type="EMBL" id="CDMZ01005774">
    <property type="protein sequence ID" value="CEM54300.1"/>
    <property type="molecule type" value="Genomic_DNA"/>
</dbReference>
<feature type="compositionally biased region" description="Polar residues" evidence="1">
    <location>
        <begin position="1064"/>
        <end position="1085"/>
    </location>
</feature>